<keyword evidence="2" id="KW-0328">Glycosyltransferase</keyword>
<dbReference type="PATRIC" id="fig|272621.13.peg.167"/>
<feature type="transmembrane region" description="Helical" evidence="4">
    <location>
        <begin position="323"/>
        <end position="341"/>
    </location>
</feature>
<dbReference type="EMBL" id="CP000033">
    <property type="protein sequence ID" value="AAV42072.1"/>
    <property type="molecule type" value="Genomic_DNA"/>
</dbReference>
<dbReference type="STRING" id="272621.LBA0171"/>
<protein>
    <submittedName>
        <fullName evidence="6">Glycosyltransferase</fullName>
    </submittedName>
</protein>
<keyword evidence="3 6" id="KW-0808">Transferase</keyword>
<dbReference type="InterPro" id="IPR017542">
    <property type="entry name" value="XrtG-assoc_glycosyltfrase"/>
</dbReference>
<evidence type="ECO:0000313" key="7">
    <source>
        <dbReference type="Proteomes" id="UP000006381"/>
    </source>
</evidence>
<sequence>MYIANLIIQLGFWISWLLVPIIYEFIPAVVGFFSLLMAKRHLKNIKPLKEYPYITLIIPVYNSADTLFNCIKSIKDSSYPEHLIKIIIADNQSTDESYQVYLHARNIFPDLYMNWINTDQGKAKALNAAIYKSIGKYVIHIDSDGILQHDALKNMVTDFENDPSIDALTGTILTRKDLIKKTKNRFLKFVRENEYLEYSQSFLAGRAVESQDNHLFTMSGAFSAFRRDKLLHTNLYNIETVGEDIDMTFQIRYQLHGKVILCPQAIFYVYPLDNLNKLYTQRQRWQRGELETLHMFFESRSIGISNIFSNFIVRRLIMDHTILLLRVIWMFAYLFLIPLGYSVKVIGLSFVLLYFLYILISALNFINIQSFLKNFKSDRRYYLSKFYIIFSLPIYYFVCSFIQVIGIINAMTTPAEWTTRNMTGEVKAFNNIVKRDFTRIFHYGKNKEELQDH</sequence>
<dbReference type="AlphaFoldDB" id="Q5FMK2"/>
<evidence type="ECO:0000259" key="5">
    <source>
        <dbReference type="Pfam" id="PF00535"/>
    </source>
</evidence>
<dbReference type="KEGG" id="lac:LBA0171"/>
<keyword evidence="7" id="KW-1185">Reference proteome</keyword>
<dbReference type="Proteomes" id="UP000006381">
    <property type="component" value="Chromosome"/>
</dbReference>
<dbReference type="eggNOG" id="COG1215">
    <property type="taxonomic scope" value="Bacteria"/>
</dbReference>
<organism evidence="7">
    <name type="scientific">Lactobacillus acidophilus (strain ATCC 700396 / NCK56 / N2 / NCFM)</name>
    <dbReference type="NCBI Taxonomy" id="272621"/>
    <lineage>
        <taxon>Bacteria</taxon>
        <taxon>Bacillati</taxon>
        <taxon>Bacillota</taxon>
        <taxon>Bacilli</taxon>
        <taxon>Lactobacillales</taxon>
        <taxon>Lactobacillaceae</taxon>
        <taxon>Lactobacillus</taxon>
    </lineage>
</organism>
<dbReference type="InterPro" id="IPR001173">
    <property type="entry name" value="Glyco_trans_2-like"/>
</dbReference>
<dbReference type="CAZy" id="GT2">
    <property type="family name" value="Glycosyltransferase Family 2"/>
</dbReference>
<feature type="transmembrane region" description="Helical" evidence="4">
    <location>
        <begin position="12"/>
        <end position="36"/>
    </location>
</feature>
<feature type="domain" description="Glycosyltransferase 2-like" evidence="5">
    <location>
        <begin position="56"/>
        <end position="230"/>
    </location>
</feature>
<dbReference type="SUPFAM" id="SSF53448">
    <property type="entry name" value="Nucleotide-diphospho-sugar transferases"/>
    <property type="match status" value="1"/>
</dbReference>
<dbReference type="BioCyc" id="LACI272621:G1G49-169-MONOMER"/>
<reference evidence="6 7" key="1">
    <citation type="journal article" date="2005" name="Proc. Natl. Acad. Sci. U.S.A.">
        <title>Complete genome sequence of the probiotic lactic acid bacterium Lactobacillus acidophilus NCFM.</title>
        <authorList>
            <person name="Altermann E."/>
            <person name="Russell W.M."/>
            <person name="Azcarate-Peril M.A."/>
            <person name="Barrangou R."/>
            <person name="Buck B.L."/>
            <person name="McAuliffe O."/>
            <person name="Souther N."/>
            <person name="Dobson A."/>
            <person name="Duong T."/>
            <person name="Callanan M."/>
            <person name="Lick S."/>
            <person name="Hamrick A."/>
            <person name="Cano R."/>
            <person name="Klaenhammer T.R."/>
        </authorList>
    </citation>
    <scope>NUCLEOTIDE SEQUENCE [LARGE SCALE GENOMIC DNA]</scope>
    <source>
        <strain evidence="7">ATCC 700396 / NCK56 / N2 / NCFM</strain>
    </source>
</reference>
<feature type="transmembrane region" description="Helical" evidence="4">
    <location>
        <begin position="347"/>
        <end position="366"/>
    </location>
</feature>
<evidence type="ECO:0000256" key="1">
    <source>
        <dbReference type="ARBA" id="ARBA00006739"/>
    </source>
</evidence>
<dbReference type="PANTHER" id="PTHR43630">
    <property type="entry name" value="POLY-BETA-1,6-N-ACETYL-D-GLUCOSAMINE SYNTHASE"/>
    <property type="match status" value="1"/>
</dbReference>
<dbReference type="NCBIfam" id="TIGR03111">
    <property type="entry name" value="glyc2_xrt_Gpos1"/>
    <property type="match status" value="1"/>
</dbReference>
<accession>Q5FMK2</accession>
<dbReference type="OrthoDB" id="9766299at2"/>
<feature type="transmembrane region" description="Helical" evidence="4">
    <location>
        <begin position="386"/>
        <end position="408"/>
    </location>
</feature>
<dbReference type="GeneID" id="93290720"/>
<dbReference type="HOGENOM" id="CLU_603805_0_0_9"/>
<dbReference type="CDD" id="cd06423">
    <property type="entry name" value="CESA_like"/>
    <property type="match status" value="1"/>
</dbReference>
<dbReference type="Gene3D" id="3.90.550.10">
    <property type="entry name" value="Spore Coat Polysaccharide Biosynthesis Protein SpsA, Chain A"/>
    <property type="match status" value="1"/>
</dbReference>
<keyword evidence="4" id="KW-0812">Transmembrane</keyword>
<proteinExistence type="inferred from homology"/>
<dbReference type="PANTHER" id="PTHR43630:SF1">
    <property type="entry name" value="POLY-BETA-1,6-N-ACETYL-D-GLUCOSAMINE SYNTHASE"/>
    <property type="match status" value="1"/>
</dbReference>
<gene>
    <name evidence="6" type="ordered locus">LBA0171</name>
</gene>
<dbReference type="InterPro" id="IPR029044">
    <property type="entry name" value="Nucleotide-diphossugar_trans"/>
</dbReference>
<evidence type="ECO:0000256" key="3">
    <source>
        <dbReference type="ARBA" id="ARBA00022679"/>
    </source>
</evidence>
<dbReference type="RefSeq" id="WP_003548791.1">
    <property type="nucleotide sequence ID" value="NC_006814.3"/>
</dbReference>
<keyword evidence="4" id="KW-0472">Membrane</keyword>
<dbReference type="GO" id="GO:0016757">
    <property type="term" value="F:glycosyltransferase activity"/>
    <property type="evidence" value="ECO:0007669"/>
    <property type="project" value="UniProtKB-KW"/>
</dbReference>
<keyword evidence="4" id="KW-1133">Transmembrane helix</keyword>
<comment type="similarity">
    <text evidence="1">Belongs to the glycosyltransferase 2 family.</text>
</comment>
<dbReference type="Pfam" id="PF00535">
    <property type="entry name" value="Glycos_transf_2"/>
    <property type="match status" value="1"/>
</dbReference>
<evidence type="ECO:0000256" key="4">
    <source>
        <dbReference type="SAM" id="Phobius"/>
    </source>
</evidence>
<evidence type="ECO:0000256" key="2">
    <source>
        <dbReference type="ARBA" id="ARBA00022676"/>
    </source>
</evidence>
<evidence type="ECO:0000313" key="6">
    <source>
        <dbReference type="EMBL" id="AAV42072.1"/>
    </source>
</evidence>
<name>Q5FMK2_LACAC</name>